<evidence type="ECO:0000256" key="1">
    <source>
        <dbReference type="ARBA" id="ARBA00022448"/>
    </source>
</evidence>
<dbReference type="EMBL" id="CP042243">
    <property type="protein sequence ID" value="QEK12985.1"/>
    <property type="molecule type" value="Genomic_DNA"/>
</dbReference>
<dbReference type="GO" id="GO:0005524">
    <property type="term" value="F:ATP binding"/>
    <property type="evidence" value="ECO:0007669"/>
    <property type="project" value="UniProtKB-KW"/>
</dbReference>
<name>A0A5C0SED7_CRATE</name>
<evidence type="ECO:0000313" key="6">
    <source>
        <dbReference type="EMBL" id="QEK12985.1"/>
    </source>
</evidence>
<dbReference type="RefSeq" id="WP_148810121.1">
    <property type="nucleotide sequence ID" value="NZ_CP042243.1"/>
</dbReference>
<dbReference type="GO" id="GO:0016887">
    <property type="term" value="F:ATP hydrolysis activity"/>
    <property type="evidence" value="ECO:0007669"/>
    <property type="project" value="InterPro"/>
</dbReference>
<evidence type="ECO:0000259" key="5">
    <source>
        <dbReference type="PROSITE" id="PS50893"/>
    </source>
</evidence>
<dbReference type="EC" id="7.6.2.9" evidence="4"/>
<evidence type="ECO:0000256" key="2">
    <source>
        <dbReference type="ARBA" id="ARBA00022741"/>
    </source>
</evidence>
<dbReference type="OrthoDB" id="9802264at2"/>
<dbReference type="InterPro" id="IPR003439">
    <property type="entry name" value="ABC_transporter-like_ATP-bd"/>
</dbReference>
<dbReference type="InterPro" id="IPR017871">
    <property type="entry name" value="ABC_transporter-like_CS"/>
</dbReference>
<keyword evidence="1" id="KW-0813">Transport</keyword>
<dbReference type="PANTHER" id="PTHR42781:SF4">
    <property type="entry name" value="SPERMIDINE_PUTRESCINE IMPORT ATP-BINDING PROTEIN POTA"/>
    <property type="match status" value="1"/>
</dbReference>
<evidence type="ECO:0000256" key="4">
    <source>
        <dbReference type="ARBA" id="ARBA00066388"/>
    </source>
</evidence>
<proteinExistence type="predicted"/>
<feature type="domain" description="ABC transporter" evidence="5">
    <location>
        <begin position="4"/>
        <end position="234"/>
    </location>
</feature>
<evidence type="ECO:0000256" key="3">
    <source>
        <dbReference type="ARBA" id="ARBA00022840"/>
    </source>
</evidence>
<dbReference type="PROSITE" id="PS00211">
    <property type="entry name" value="ABC_TRANSPORTER_1"/>
    <property type="match status" value="1"/>
</dbReference>
<dbReference type="InterPro" id="IPR008995">
    <property type="entry name" value="Mo/tungstate-bd_C_term_dom"/>
</dbReference>
<keyword evidence="7" id="KW-1185">Reference proteome</keyword>
<dbReference type="PROSITE" id="PS50893">
    <property type="entry name" value="ABC_TRANSPORTER_2"/>
    <property type="match status" value="1"/>
</dbReference>
<gene>
    <name evidence="6" type="ORF">FQB35_12005</name>
</gene>
<dbReference type="InterPro" id="IPR027417">
    <property type="entry name" value="P-loop_NTPase"/>
</dbReference>
<organism evidence="6 7">
    <name type="scientific">Crassaminicella thermophila</name>
    <dbReference type="NCBI Taxonomy" id="2599308"/>
    <lineage>
        <taxon>Bacteria</taxon>
        <taxon>Bacillati</taxon>
        <taxon>Bacillota</taxon>
        <taxon>Clostridia</taxon>
        <taxon>Eubacteriales</taxon>
        <taxon>Clostridiaceae</taxon>
        <taxon>Crassaminicella</taxon>
    </lineage>
</organism>
<sequence>MSGIELRNISKSFEHKQVLDNINLSVKEGEMVSLLGPSGCGKTTTLKMIAGLIHPDSGDILFNNKSVLDVPVEKRGAVIVFQEYLLFPHLTIEENVGFGLKMAKVKKLKQKEIVKKMLDLVQLNGYERKYPNELSGGQRQRVAIARALAIEPKVLLLDEPFSNLDTILRANMREFICNIQKSLNITTILVTHDKEEALMTSDKIAVMLRGKIRQFGTPTQLYERPVTPEVANFFGEKNYIVGNIENGIFKSKLGAFETTFDKYSVVKAMIKPEEIEVLPKDIPTGVKGKIILRRYAGDRVYYTISVNGVQLKSISNTKKIFDINEEVSLKIDVDKAVFYENR</sequence>
<evidence type="ECO:0000313" key="7">
    <source>
        <dbReference type="Proteomes" id="UP000324646"/>
    </source>
</evidence>
<dbReference type="InterPro" id="IPR003593">
    <property type="entry name" value="AAA+_ATPase"/>
</dbReference>
<accession>A0A5C0SED7</accession>
<dbReference type="Gene3D" id="3.40.50.300">
    <property type="entry name" value="P-loop containing nucleotide triphosphate hydrolases"/>
    <property type="match status" value="1"/>
</dbReference>
<dbReference type="SUPFAM" id="SSF52540">
    <property type="entry name" value="P-loop containing nucleoside triphosphate hydrolases"/>
    <property type="match status" value="1"/>
</dbReference>
<keyword evidence="2" id="KW-0547">Nucleotide-binding</keyword>
<dbReference type="PANTHER" id="PTHR42781">
    <property type="entry name" value="SPERMIDINE/PUTRESCINE IMPORT ATP-BINDING PROTEIN POTA"/>
    <property type="match status" value="1"/>
</dbReference>
<dbReference type="AlphaFoldDB" id="A0A5C0SED7"/>
<dbReference type="GO" id="GO:0015418">
    <property type="term" value="F:ABC-type quaternary ammonium compound transporting activity"/>
    <property type="evidence" value="ECO:0007669"/>
    <property type="project" value="UniProtKB-EC"/>
</dbReference>
<dbReference type="KEGG" id="crs:FQB35_12005"/>
<dbReference type="Proteomes" id="UP000324646">
    <property type="component" value="Chromosome"/>
</dbReference>
<dbReference type="SMART" id="SM00382">
    <property type="entry name" value="AAA"/>
    <property type="match status" value="1"/>
</dbReference>
<dbReference type="SUPFAM" id="SSF50331">
    <property type="entry name" value="MOP-like"/>
    <property type="match status" value="1"/>
</dbReference>
<dbReference type="Pfam" id="PF00005">
    <property type="entry name" value="ABC_tran"/>
    <property type="match status" value="1"/>
</dbReference>
<keyword evidence="3 6" id="KW-0067">ATP-binding</keyword>
<dbReference type="FunFam" id="3.40.50.300:FF:000425">
    <property type="entry name" value="Probable ABC transporter, ATP-binding subunit"/>
    <property type="match status" value="1"/>
</dbReference>
<protein>
    <recommendedName>
        <fullName evidence="4">ABC-type quaternary amine transporter</fullName>
        <ecNumber evidence="4">7.6.2.9</ecNumber>
    </recommendedName>
</protein>
<reference evidence="6 7" key="1">
    <citation type="submission" date="2019-07" db="EMBL/GenBank/DDBJ databases">
        <title>Complete genome of Crassaminicella thermophila SY095.</title>
        <authorList>
            <person name="Li X."/>
        </authorList>
    </citation>
    <scope>NUCLEOTIDE SEQUENCE [LARGE SCALE GENOMIC DNA]</scope>
    <source>
        <strain evidence="6 7">SY095</strain>
    </source>
</reference>
<dbReference type="InterPro" id="IPR050093">
    <property type="entry name" value="ABC_SmlMolc_Importer"/>
</dbReference>